<dbReference type="InterPro" id="IPR043917">
    <property type="entry name" value="DUF5753"/>
</dbReference>
<dbReference type="InterPro" id="IPR001387">
    <property type="entry name" value="Cro/C1-type_HTH"/>
</dbReference>
<dbReference type="Pfam" id="PF19054">
    <property type="entry name" value="DUF5753"/>
    <property type="match status" value="1"/>
</dbReference>
<dbReference type="Pfam" id="PF13560">
    <property type="entry name" value="HTH_31"/>
    <property type="match status" value="1"/>
</dbReference>
<sequence>MLAMPKPKPTPQARALAEGLRDARRAAGLSATEVADRLAWSQSTISRIETGARAASAEEVSALLAVYRVTGERRSALLTLSRDIGPWWFGDVSLQWKALAQYEKEATKIVEFGTVLLPGLLQTPSYARAADLPAAAVEARRERQKMLGQKKFVAYIDEGALRRQVGGPRVMANQLQHLVAMADRPTVELRVIPFSAGAHPGGAYVLLEFGGTRSLVYQERRRYGLILHRPVDVEPYLQSTVDAVALDPARSVRLIESVIEARPQRGDLLGQ</sequence>
<accession>M2QR15</accession>
<dbReference type="PROSITE" id="PS50943">
    <property type="entry name" value="HTH_CROC1"/>
    <property type="match status" value="1"/>
</dbReference>
<dbReference type="SMART" id="SM00530">
    <property type="entry name" value="HTH_XRE"/>
    <property type="match status" value="1"/>
</dbReference>
<proteinExistence type="predicted"/>
<dbReference type="EMBL" id="ANMG01000006">
    <property type="protein sequence ID" value="EMD29101.1"/>
    <property type="molecule type" value="Genomic_DNA"/>
</dbReference>
<evidence type="ECO:0000313" key="2">
    <source>
        <dbReference type="EMBL" id="EMD29101.1"/>
    </source>
</evidence>
<dbReference type="SUPFAM" id="SSF47413">
    <property type="entry name" value="lambda repressor-like DNA-binding domains"/>
    <property type="match status" value="1"/>
</dbReference>
<evidence type="ECO:0000259" key="1">
    <source>
        <dbReference type="PROSITE" id="PS50943"/>
    </source>
</evidence>
<gene>
    <name evidence="2" type="ORF">C791_6104</name>
</gene>
<evidence type="ECO:0000313" key="3">
    <source>
        <dbReference type="Proteomes" id="UP000014137"/>
    </source>
</evidence>
<dbReference type="CDD" id="cd00093">
    <property type="entry name" value="HTH_XRE"/>
    <property type="match status" value="1"/>
</dbReference>
<protein>
    <submittedName>
        <fullName evidence="2">Putative DNA-binding protein</fullName>
    </submittedName>
</protein>
<feature type="domain" description="HTH cro/C1-type" evidence="1">
    <location>
        <begin position="20"/>
        <end position="74"/>
    </location>
</feature>
<keyword evidence="2" id="KW-0238">DNA-binding</keyword>
<dbReference type="Gene3D" id="1.10.260.40">
    <property type="entry name" value="lambda repressor-like DNA-binding domains"/>
    <property type="match status" value="1"/>
</dbReference>
<organism evidence="2 3">
    <name type="scientific">Amycolatopsis azurea DSM 43854</name>
    <dbReference type="NCBI Taxonomy" id="1238180"/>
    <lineage>
        <taxon>Bacteria</taxon>
        <taxon>Bacillati</taxon>
        <taxon>Actinomycetota</taxon>
        <taxon>Actinomycetes</taxon>
        <taxon>Pseudonocardiales</taxon>
        <taxon>Pseudonocardiaceae</taxon>
        <taxon>Amycolatopsis</taxon>
    </lineage>
</organism>
<comment type="caution">
    <text evidence="2">The sequence shown here is derived from an EMBL/GenBank/DDBJ whole genome shotgun (WGS) entry which is preliminary data.</text>
</comment>
<dbReference type="GO" id="GO:0003677">
    <property type="term" value="F:DNA binding"/>
    <property type="evidence" value="ECO:0007669"/>
    <property type="project" value="UniProtKB-KW"/>
</dbReference>
<name>M2QR15_9PSEU</name>
<dbReference type="PATRIC" id="fig|1238180.3.peg.1117"/>
<reference evidence="2 3" key="1">
    <citation type="submission" date="2012-10" db="EMBL/GenBank/DDBJ databases">
        <title>Genome assembly of Amycolatopsis azurea DSM 43854.</title>
        <authorList>
            <person name="Khatri I."/>
            <person name="Kaur I."/>
            <person name="Subramanian S."/>
            <person name="Mayilraj S."/>
        </authorList>
    </citation>
    <scope>NUCLEOTIDE SEQUENCE [LARGE SCALE GENOMIC DNA]</scope>
    <source>
        <strain evidence="2 3">DSM 43854</strain>
    </source>
</reference>
<dbReference type="AlphaFoldDB" id="M2QR15"/>
<dbReference type="InterPro" id="IPR010982">
    <property type="entry name" value="Lambda_DNA-bd_dom_sf"/>
</dbReference>
<dbReference type="Proteomes" id="UP000014137">
    <property type="component" value="Unassembled WGS sequence"/>
</dbReference>